<gene>
    <name evidence="1" type="ORF">F2Q70_00016766</name>
</gene>
<protein>
    <submittedName>
        <fullName evidence="1">Uncharacterized protein</fullName>
    </submittedName>
</protein>
<name>A0A8S9I0X5_BRACR</name>
<reference evidence="1" key="1">
    <citation type="submission" date="2019-12" db="EMBL/GenBank/DDBJ databases">
        <title>Genome sequencing and annotation of Brassica cretica.</title>
        <authorList>
            <person name="Studholme D.J."/>
            <person name="Sarris P.F."/>
        </authorList>
    </citation>
    <scope>NUCLEOTIDE SEQUENCE</scope>
    <source>
        <strain evidence="1">PFS-102/07</strain>
        <tissue evidence="1">Leaf</tissue>
    </source>
</reference>
<accession>A0A8S9I0X5</accession>
<dbReference type="AlphaFoldDB" id="A0A8S9I0X5"/>
<comment type="caution">
    <text evidence="1">The sequence shown here is derived from an EMBL/GenBank/DDBJ whole genome shotgun (WGS) entry which is preliminary data.</text>
</comment>
<organism evidence="1">
    <name type="scientific">Brassica cretica</name>
    <name type="common">Mustard</name>
    <dbReference type="NCBI Taxonomy" id="69181"/>
    <lineage>
        <taxon>Eukaryota</taxon>
        <taxon>Viridiplantae</taxon>
        <taxon>Streptophyta</taxon>
        <taxon>Embryophyta</taxon>
        <taxon>Tracheophyta</taxon>
        <taxon>Spermatophyta</taxon>
        <taxon>Magnoliopsida</taxon>
        <taxon>eudicotyledons</taxon>
        <taxon>Gunneridae</taxon>
        <taxon>Pentapetalae</taxon>
        <taxon>rosids</taxon>
        <taxon>malvids</taxon>
        <taxon>Brassicales</taxon>
        <taxon>Brassicaceae</taxon>
        <taxon>Brassiceae</taxon>
        <taxon>Brassica</taxon>
    </lineage>
</organism>
<evidence type="ECO:0000313" key="1">
    <source>
        <dbReference type="EMBL" id="KAF2563352.1"/>
    </source>
</evidence>
<sequence>MSGWPSLICVQNSSGNLLTLAVRAREEGKLADDKRAASSDWVLRRGPPRCLSFTSDRIWATYALPSGCARAPIV</sequence>
<dbReference type="EMBL" id="QGKY02001250">
    <property type="protein sequence ID" value="KAF2563352.1"/>
    <property type="molecule type" value="Genomic_DNA"/>
</dbReference>
<proteinExistence type="predicted"/>